<gene>
    <name evidence="2" type="ORF">H1RhizoLitter1350_000002</name>
</gene>
<name>A0A514D1D4_9VIRU</name>
<sequence length="121" mass="12501">MALSDPQSVNLTGTAASLPRTGGPVNGSGSFQSNDGTLSLEVKLSNTKRSSGIYRATIKKYSPNPLDTSVNVPVNASVFVGFNRPLQGFTVAEMVTALNGLVANLQAGTNANLQKFLGGES</sequence>
<evidence type="ECO:0000313" key="2">
    <source>
        <dbReference type="EMBL" id="QDH87412.1"/>
    </source>
</evidence>
<reference evidence="2" key="1">
    <citation type="submission" date="2019-05" db="EMBL/GenBank/DDBJ databases">
        <title>Metatranscriptomic reconstruction reveals RNA viruses with the potential to shape carbon cycling in soil.</title>
        <authorList>
            <person name="Starr E.P."/>
            <person name="Nuccio E."/>
            <person name="Pett-Ridge J."/>
            <person name="Banfield J.F."/>
            <person name="Firestone M.K."/>
        </authorList>
    </citation>
    <scope>NUCLEOTIDE SEQUENCE</scope>
    <source>
        <strain evidence="2">H1_Rhizo_Litter_1_scaffold_350</strain>
    </source>
</reference>
<dbReference type="EMBL" id="MN033358">
    <property type="protein sequence ID" value="QDH87412.1"/>
    <property type="molecule type" value="Genomic_RNA"/>
</dbReference>
<organism evidence="2">
    <name type="scientific">Leviviridae sp</name>
    <dbReference type="NCBI Taxonomy" id="2027243"/>
    <lineage>
        <taxon>Viruses</taxon>
        <taxon>Riboviria</taxon>
        <taxon>Orthornavirae</taxon>
        <taxon>Lenarviricota</taxon>
        <taxon>Leviviricetes</taxon>
        <taxon>Norzivirales</taxon>
        <taxon>Fiersviridae</taxon>
    </lineage>
</organism>
<protein>
    <submittedName>
        <fullName evidence="2">Uncharacterized protein</fullName>
    </submittedName>
</protein>
<feature type="compositionally biased region" description="Polar residues" evidence="1">
    <location>
        <begin position="1"/>
        <end position="15"/>
    </location>
</feature>
<evidence type="ECO:0000256" key="1">
    <source>
        <dbReference type="SAM" id="MobiDB-lite"/>
    </source>
</evidence>
<proteinExistence type="predicted"/>
<feature type="region of interest" description="Disordered" evidence="1">
    <location>
        <begin position="1"/>
        <end position="34"/>
    </location>
</feature>
<accession>A0A514D1D4</accession>